<keyword evidence="2" id="KW-1185">Reference proteome</keyword>
<dbReference type="EMBL" id="CAUM01000058">
    <property type="protein sequence ID" value="CCV05159.1"/>
    <property type="molecule type" value="Genomic_DNA"/>
</dbReference>
<protein>
    <submittedName>
        <fullName evidence="1">Uncharacterized protein</fullName>
    </submittedName>
</protein>
<dbReference type="AlphaFoldDB" id="M5EK75"/>
<organism evidence="1 2">
    <name type="scientific">Mesorhizobium metallidurans STM 2683</name>
    <dbReference type="NCBI Taxonomy" id="1297569"/>
    <lineage>
        <taxon>Bacteria</taxon>
        <taxon>Pseudomonadati</taxon>
        <taxon>Pseudomonadota</taxon>
        <taxon>Alphaproteobacteria</taxon>
        <taxon>Hyphomicrobiales</taxon>
        <taxon>Phyllobacteriaceae</taxon>
        <taxon>Mesorhizobium</taxon>
    </lineage>
</organism>
<comment type="caution">
    <text evidence="1">The sequence shown here is derived from an EMBL/GenBank/DDBJ whole genome shotgun (WGS) entry which is preliminary data.</text>
</comment>
<evidence type="ECO:0000313" key="1">
    <source>
        <dbReference type="EMBL" id="CCV05159.1"/>
    </source>
</evidence>
<sequence length="34" mass="3525">MSKADIPDGILVFNRLGGGGNASVVATNLHVNMR</sequence>
<evidence type="ECO:0000313" key="2">
    <source>
        <dbReference type="Proteomes" id="UP000012062"/>
    </source>
</evidence>
<dbReference type="Proteomes" id="UP000012062">
    <property type="component" value="Unassembled WGS sequence"/>
</dbReference>
<name>M5EK75_9HYPH</name>
<reference evidence="1 2" key="1">
    <citation type="submission" date="2013-02" db="EMBL/GenBank/DDBJ databases">
        <authorList>
            <person name="Genoscope - CEA"/>
        </authorList>
    </citation>
    <scope>NUCLEOTIDE SEQUENCE [LARGE SCALE GENOMIC DNA]</scope>
    <source>
        <strain evidence="1 2">STM 2683</strain>
    </source>
</reference>
<proteinExistence type="predicted"/>
<gene>
    <name evidence="1" type="ORF">MESS2_1500004</name>
</gene>
<accession>M5EK75</accession>